<dbReference type="AlphaFoldDB" id="A0A917TGE3"/>
<dbReference type="Gene3D" id="2.50.20.20">
    <property type="match status" value="1"/>
</dbReference>
<proteinExistence type="predicted"/>
<reference evidence="2" key="1">
    <citation type="journal article" date="2014" name="Int. J. Syst. Evol. Microbiol.">
        <title>Complete genome sequence of Corynebacterium casei LMG S-19264T (=DSM 44701T), isolated from a smear-ripened cheese.</title>
        <authorList>
            <consortium name="US DOE Joint Genome Institute (JGI-PGF)"/>
            <person name="Walter F."/>
            <person name="Albersmeier A."/>
            <person name="Kalinowski J."/>
            <person name="Ruckert C."/>
        </authorList>
    </citation>
    <scope>NUCLEOTIDE SEQUENCE</scope>
    <source>
        <strain evidence="2">JCM 19831</strain>
    </source>
</reference>
<dbReference type="EMBL" id="BMPI01000009">
    <property type="protein sequence ID" value="GGM21430.1"/>
    <property type="molecule type" value="Genomic_DNA"/>
</dbReference>
<evidence type="ECO:0000256" key="1">
    <source>
        <dbReference type="SAM" id="SignalP"/>
    </source>
</evidence>
<protein>
    <recommendedName>
        <fullName evidence="4">Lipoprotein</fullName>
    </recommendedName>
</protein>
<comment type="caution">
    <text evidence="2">The sequence shown here is derived from an EMBL/GenBank/DDBJ whole genome shotgun (WGS) entry which is preliminary data.</text>
</comment>
<keyword evidence="3" id="KW-1185">Reference proteome</keyword>
<organism evidence="2 3">
    <name type="scientific">Dactylosporangium sucinum</name>
    <dbReference type="NCBI Taxonomy" id="1424081"/>
    <lineage>
        <taxon>Bacteria</taxon>
        <taxon>Bacillati</taxon>
        <taxon>Actinomycetota</taxon>
        <taxon>Actinomycetes</taxon>
        <taxon>Micromonosporales</taxon>
        <taxon>Micromonosporaceae</taxon>
        <taxon>Dactylosporangium</taxon>
    </lineage>
</organism>
<evidence type="ECO:0000313" key="2">
    <source>
        <dbReference type="EMBL" id="GGM21430.1"/>
    </source>
</evidence>
<name>A0A917TGE3_9ACTN</name>
<reference evidence="2" key="2">
    <citation type="submission" date="2020-09" db="EMBL/GenBank/DDBJ databases">
        <authorList>
            <person name="Sun Q."/>
            <person name="Ohkuma M."/>
        </authorList>
    </citation>
    <scope>NUCLEOTIDE SEQUENCE</scope>
    <source>
        <strain evidence="2">JCM 19831</strain>
    </source>
</reference>
<dbReference type="RefSeq" id="WP_190249772.1">
    <property type="nucleotide sequence ID" value="NZ_BMPI01000009.1"/>
</dbReference>
<gene>
    <name evidence="2" type="ORF">GCM10007977_023180</name>
</gene>
<feature type="chain" id="PRO_5037414264" description="Lipoprotein" evidence="1">
    <location>
        <begin position="26"/>
        <end position="270"/>
    </location>
</feature>
<dbReference type="Proteomes" id="UP000642070">
    <property type="component" value="Unassembled WGS sequence"/>
</dbReference>
<feature type="signal peptide" evidence="1">
    <location>
        <begin position="1"/>
        <end position="25"/>
    </location>
</feature>
<accession>A0A917TGE3</accession>
<evidence type="ECO:0008006" key="4">
    <source>
        <dbReference type="Google" id="ProtNLM"/>
    </source>
</evidence>
<sequence>MKLAWGRAAATIAAATLMFGTTACADATESTGTPGAAATTSKAPEAKQVLLGSLAEYDKGVYAMEFTGRDNKGSGAIDATKKHAYMKMVSTDPDAAFTMEILLLDPDAYLKMDMGDLAKQLPGMSLMTGKTWMHLDKAKITDADTLGIKEDESDMLDLKALLDSAKDVKTSGDGKFTGTLDLAKGDDSPMTDEAVVKALADKAAAVPFTATVDAQGRFSDMTIDVPAAGETKPHQLTLKVTQYGTVTIPAKPTGKAVVEAPASAYEILNG</sequence>
<keyword evidence="1" id="KW-0732">Signal</keyword>
<dbReference type="PROSITE" id="PS51257">
    <property type="entry name" value="PROKAR_LIPOPROTEIN"/>
    <property type="match status" value="1"/>
</dbReference>
<evidence type="ECO:0000313" key="3">
    <source>
        <dbReference type="Proteomes" id="UP000642070"/>
    </source>
</evidence>